<keyword evidence="1" id="KW-0812">Transmembrane</keyword>
<accession>A0A2N1IS06</accession>
<dbReference type="Proteomes" id="UP000233399">
    <property type="component" value="Unassembled WGS sequence"/>
</dbReference>
<proteinExistence type="predicted"/>
<name>A0A2N1IS06_9PSED</name>
<comment type="caution">
    <text evidence="2">The sequence shown here is derived from an EMBL/GenBank/DDBJ whole genome shotgun (WGS) entry which is preliminary data.</text>
</comment>
<feature type="transmembrane region" description="Helical" evidence="1">
    <location>
        <begin position="41"/>
        <end position="62"/>
    </location>
</feature>
<feature type="transmembrane region" description="Helical" evidence="1">
    <location>
        <begin position="170"/>
        <end position="190"/>
    </location>
</feature>
<sequence>MDSAAKLLDPYERKARLLPGLLLTLPASLSVMALWVDGQVWQKAILALCGTCGVPFLIANITRDAGKKLETKLVKKWGGLPSTIMLRHSDDYFDSHTKKQYHNALSRGTGVTMPTAAEEAADREAADAAYRAAGLWLREKTKDRRKFNHVFRENIAYGFRRNITGLKYQGALLAFACAGLLILRPATLYFNTRNLEQALHQLTSFQFVALLTALVFTLVWLTCFSEASLRRTGEAYADRLIRASKEIRSVKKASLETA</sequence>
<feature type="transmembrane region" description="Helical" evidence="1">
    <location>
        <begin position="17"/>
        <end position="35"/>
    </location>
</feature>
<evidence type="ECO:0000313" key="2">
    <source>
        <dbReference type="EMBL" id="PKI22345.1"/>
    </source>
</evidence>
<evidence type="ECO:0000256" key="1">
    <source>
        <dbReference type="SAM" id="Phobius"/>
    </source>
</evidence>
<gene>
    <name evidence="2" type="ORF">CXB65_13600</name>
</gene>
<protein>
    <submittedName>
        <fullName evidence="2">Uncharacterized protein</fullName>
    </submittedName>
</protein>
<dbReference type="AlphaFoldDB" id="A0A2N1IS06"/>
<keyword evidence="1" id="KW-0472">Membrane</keyword>
<reference evidence="2 3" key="1">
    <citation type="submission" date="2017-12" db="EMBL/GenBank/DDBJ databases">
        <title>Isolation and characterization of an aerobic denitrifying Pseudomonas monteilii CY06 from aquaculture ponds.</title>
        <authorList>
            <person name="Ma Q."/>
            <person name="Cai Y."/>
            <person name="He Z."/>
        </authorList>
    </citation>
    <scope>NUCLEOTIDE SEQUENCE [LARGE SCALE GENOMIC DNA]</scope>
    <source>
        <strain evidence="2 3">CY06</strain>
    </source>
</reference>
<organism evidence="2 3">
    <name type="scientific">Pseudomonas monteilii</name>
    <dbReference type="NCBI Taxonomy" id="76759"/>
    <lineage>
        <taxon>Bacteria</taxon>
        <taxon>Pseudomonadati</taxon>
        <taxon>Pseudomonadota</taxon>
        <taxon>Gammaproteobacteria</taxon>
        <taxon>Pseudomonadales</taxon>
        <taxon>Pseudomonadaceae</taxon>
        <taxon>Pseudomonas</taxon>
    </lineage>
</organism>
<keyword evidence="1" id="KW-1133">Transmembrane helix</keyword>
<dbReference type="EMBL" id="PJCG01000021">
    <property type="protein sequence ID" value="PKI22345.1"/>
    <property type="molecule type" value="Genomic_DNA"/>
</dbReference>
<evidence type="ECO:0000313" key="3">
    <source>
        <dbReference type="Proteomes" id="UP000233399"/>
    </source>
</evidence>
<feature type="transmembrane region" description="Helical" evidence="1">
    <location>
        <begin position="202"/>
        <end position="221"/>
    </location>
</feature>